<name>A0A3P7NAL4_DIBLA</name>
<dbReference type="SUPFAM" id="SSF50891">
    <property type="entry name" value="Cyclophilin-like"/>
    <property type="match status" value="1"/>
</dbReference>
<organism evidence="6 7">
    <name type="scientific">Dibothriocephalus latus</name>
    <name type="common">Fish tapeworm</name>
    <name type="synonym">Diphyllobothrium latum</name>
    <dbReference type="NCBI Taxonomy" id="60516"/>
    <lineage>
        <taxon>Eukaryota</taxon>
        <taxon>Metazoa</taxon>
        <taxon>Spiralia</taxon>
        <taxon>Lophotrochozoa</taxon>
        <taxon>Platyhelminthes</taxon>
        <taxon>Cestoda</taxon>
        <taxon>Eucestoda</taxon>
        <taxon>Diphyllobothriidea</taxon>
        <taxon>Diphyllobothriidae</taxon>
        <taxon>Dibothriocephalus</taxon>
    </lineage>
</organism>
<dbReference type="InterPro" id="IPR002130">
    <property type="entry name" value="Cyclophilin-type_PPIase_dom"/>
</dbReference>
<evidence type="ECO:0000256" key="3">
    <source>
        <dbReference type="ARBA" id="ARBA00023235"/>
    </source>
</evidence>
<dbReference type="PROSITE" id="PS00170">
    <property type="entry name" value="CSA_PPIASE_1"/>
    <property type="match status" value="1"/>
</dbReference>
<dbReference type="Proteomes" id="UP000281553">
    <property type="component" value="Unassembled WGS sequence"/>
</dbReference>
<evidence type="ECO:0000313" key="6">
    <source>
        <dbReference type="EMBL" id="VDN31457.1"/>
    </source>
</evidence>
<sequence length="137" mass="14870">MYRQLCTGEYRKDGVPTGYKGSTFHRIIKDFMVQGGDFVNGDGTGICSIYGGSKFADENFTMKHNAPGMLSMANSGTDTNGCQFFVTCAQCDFLDGKHVVFGQVVDGMLVLKKIENVPTGPHNRPKVAVVISQCGEM</sequence>
<accession>A0A3P7NAL4</accession>
<protein>
    <recommendedName>
        <fullName evidence="4">Peptidyl-prolyl cis-trans isomerase</fullName>
        <shortName evidence="4">PPIase</shortName>
        <ecNumber evidence="4">5.2.1.8</ecNumber>
    </recommendedName>
</protein>
<proteinExistence type="inferred from homology"/>
<dbReference type="InterPro" id="IPR024936">
    <property type="entry name" value="Cyclophilin-type_PPIase"/>
</dbReference>
<comment type="similarity">
    <text evidence="4">Belongs to the cyclophilin-type PPIase family.</text>
</comment>
<dbReference type="PROSITE" id="PS50072">
    <property type="entry name" value="CSA_PPIASE_2"/>
    <property type="match status" value="1"/>
</dbReference>
<evidence type="ECO:0000256" key="1">
    <source>
        <dbReference type="ARBA" id="ARBA00000971"/>
    </source>
</evidence>
<evidence type="ECO:0000256" key="2">
    <source>
        <dbReference type="ARBA" id="ARBA00023110"/>
    </source>
</evidence>
<comment type="function">
    <text evidence="4">PPIases accelerate the folding of proteins. It catalyzes the cis-trans isomerization of proline imidic peptide bonds in oligopeptides.</text>
</comment>
<dbReference type="PANTHER" id="PTHR11071">
    <property type="entry name" value="PEPTIDYL-PROLYL CIS-TRANS ISOMERASE"/>
    <property type="match status" value="1"/>
</dbReference>
<evidence type="ECO:0000313" key="7">
    <source>
        <dbReference type="Proteomes" id="UP000281553"/>
    </source>
</evidence>
<evidence type="ECO:0000259" key="5">
    <source>
        <dbReference type="PROSITE" id="PS50072"/>
    </source>
</evidence>
<dbReference type="GO" id="GO:0005737">
    <property type="term" value="C:cytoplasm"/>
    <property type="evidence" value="ECO:0007669"/>
    <property type="project" value="TreeGrafter"/>
</dbReference>
<keyword evidence="3 4" id="KW-0413">Isomerase</keyword>
<dbReference type="GO" id="GO:0006457">
    <property type="term" value="P:protein folding"/>
    <property type="evidence" value="ECO:0007669"/>
    <property type="project" value="InterPro"/>
</dbReference>
<comment type="catalytic activity">
    <reaction evidence="1 4">
        <text>[protein]-peptidylproline (omega=180) = [protein]-peptidylproline (omega=0)</text>
        <dbReference type="Rhea" id="RHEA:16237"/>
        <dbReference type="Rhea" id="RHEA-COMP:10747"/>
        <dbReference type="Rhea" id="RHEA-COMP:10748"/>
        <dbReference type="ChEBI" id="CHEBI:83833"/>
        <dbReference type="ChEBI" id="CHEBI:83834"/>
        <dbReference type="EC" id="5.2.1.8"/>
    </reaction>
</comment>
<keyword evidence="7" id="KW-1185">Reference proteome</keyword>
<dbReference type="PIRSF" id="PIRSF001467">
    <property type="entry name" value="Peptidylpro_ismrse"/>
    <property type="match status" value="1"/>
</dbReference>
<reference evidence="6 7" key="1">
    <citation type="submission" date="2018-11" db="EMBL/GenBank/DDBJ databases">
        <authorList>
            <consortium name="Pathogen Informatics"/>
        </authorList>
    </citation>
    <scope>NUCLEOTIDE SEQUENCE [LARGE SCALE GENOMIC DNA]</scope>
</reference>
<dbReference type="Pfam" id="PF00160">
    <property type="entry name" value="Pro_isomerase"/>
    <property type="match status" value="1"/>
</dbReference>
<evidence type="ECO:0000256" key="4">
    <source>
        <dbReference type="RuleBase" id="RU363019"/>
    </source>
</evidence>
<dbReference type="EC" id="5.2.1.8" evidence="4"/>
<feature type="domain" description="PPIase cyclophilin-type" evidence="5">
    <location>
        <begin position="1"/>
        <end position="136"/>
    </location>
</feature>
<dbReference type="GO" id="GO:0016018">
    <property type="term" value="F:cyclosporin A binding"/>
    <property type="evidence" value="ECO:0007669"/>
    <property type="project" value="TreeGrafter"/>
</dbReference>
<keyword evidence="2 4" id="KW-0697">Rotamase</keyword>
<dbReference type="InterPro" id="IPR020892">
    <property type="entry name" value="Cyclophilin-type_PPIase_CS"/>
</dbReference>
<dbReference type="EMBL" id="UYRU01080879">
    <property type="protein sequence ID" value="VDN31457.1"/>
    <property type="molecule type" value="Genomic_DNA"/>
</dbReference>
<dbReference type="OrthoDB" id="193499at2759"/>
<dbReference type="FunFam" id="2.40.100.10:FF:000025">
    <property type="entry name" value="Peptidyl-prolyl cis-trans isomerase CYP19-2"/>
    <property type="match status" value="1"/>
</dbReference>
<dbReference type="PRINTS" id="PR00153">
    <property type="entry name" value="CSAPPISMRASE"/>
</dbReference>
<dbReference type="GO" id="GO:0003755">
    <property type="term" value="F:peptidyl-prolyl cis-trans isomerase activity"/>
    <property type="evidence" value="ECO:0007669"/>
    <property type="project" value="UniProtKB-UniRule"/>
</dbReference>
<gene>
    <name evidence="6" type="ORF">DILT_LOCUS15755</name>
</gene>
<dbReference type="AlphaFoldDB" id="A0A3P7NAL4"/>
<dbReference type="InterPro" id="IPR029000">
    <property type="entry name" value="Cyclophilin-like_dom_sf"/>
</dbReference>
<dbReference type="PANTHER" id="PTHR11071:SF561">
    <property type="entry name" value="PEPTIDYL-PROLYL CIS-TRANS ISOMERASE D-RELATED"/>
    <property type="match status" value="1"/>
</dbReference>
<dbReference type="Gene3D" id="2.40.100.10">
    <property type="entry name" value="Cyclophilin-like"/>
    <property type="match status" value="1"/>
</dbReference>